<protein>
    <submittedName>
        <fullName evidence="5">Uncharacterized protein LOC101858605</fullName>
    </submittedName>
</protein>
<feature type="compositionally biased region" description="Basic residues" evidence="1">
    <location>
        <begin position="1184"/>
        <end position="1193"/>
    </location>
</feature>
<organism evidence="4 5">
    <name type="scientific">Aplysia californica</name>
    <name type="common">California sea hare</name>
    <dbReference type="NCBI Taxonomy" id="6500"/>
    <lineage>
        <taxon>Eukaryota</taxon>
        <taxon>Metazoa</taxon>
        <taxon>Spiralia</taxon>
        <taxon>Lophotrochozoa</taxon>
        <taxon>Mollusca</taxon>
        <taxon>Gastropoda</taxon>
        <taxon>Heterobranchia</taxon>
        <taxon>Euthyneura</taxon>
        <taxon>Tectipleura</taxon>
        <taxon>Aplysiida</taxon>
        <taxon>Aplysioidea</taxon>
        <taxon>Aplysiidae</taxon>
        <taxon>Aplysia</taxon>
    </lineage>
</organism>
<feature type="compositionally biased region" description="Polar residues" evidence="1">
    <location>
        <begin position="985"/>
        <end position="995"/>
    </location>
</feature>
<dbReference type="PROSITE" id="PS50017">
    <property type="entry name" value="DEATH_DOMAIN"/>
    <property type="match status" value="1"/>
</dbReference>
<dbReference type="Gene3D" id="1.10.533.10">
    <property type="entry name" value="Death Domain, Fas"/>
    <property type="match status" value="1"/>
</dbReference>
<evidence type="ECO:0000259" key="3">
    <source>
        <dbReference type="PROSITE" id="PS50104"/>
    </source>
</evidence>
<feature type="region of interest" description="Disordered" evidence="1">
    <location>
        <begin position="971"/>
        <end position="997"/>
    </location>
</feature>
<sequence length="1226" mass="139015">MTSQLRRFSKRVSSLGPSPSKRVVKTLEDLLEQLTKQLGSSGQVLQSHAHVFELLVDLSKLKFKDENLALQLFEKGLYYFDRIPQRTIANDVDVFKTTSSKFLLTIEQIDTKFLRKTNMARMVMDHLLEVSFANNAELLPLWLDMLQPLLASCTSDTVYACYKIVDRQCVKFRLHKPVVHRLLDTTKARLLDCQSEEKEDADCKRELADFAVHLIYHTINEGLAKEFSMKFLHLAIDFLERREKDLFSVMQTAASNAEPKTKDHKAAAVSIMGRLHALLKDAEYPWYEHVDILPGATCLVRALIRPVNDAKTFSLKEHEFLLDMCRTCVCQDPIHPTTGTPSSVFFNVLFEIYDNQSEWLKSINRLDIAADLIPGFLRYFESGDERLDMLSCKFLNDFAQVSSGLPVVAPYLGDIIKLYFTKGDVDLLRVIHDVYQTNPEPMTDYFHQFLLHLQKKGNGEVLTWIVQIIWKVSKTQPQLFRPEDITMLLTRGKTDSRNRPSLVSICQELCRSRASDMADHLDLIVSAARWDSNLTCLFVEMLANIGYHCGKAAPRVVGHVTQMALSPNKNIALMALYYLSVLARKHPRLVASRREALSKLNNPNPDVQMSKSHLMQVIDGNTPKALLKKLVEEEKKLTSMTERVTAAEDDSRDLKQRQSQQSEDLGAVKDKAGKQGQRLEAAEKAAHDVAIKVEEIDSKTISHAPFWVKDVSLLLNKECSEDWRLLSSRLGYSKQDVKSWAQLADPSTAMLNKWYSDHKTSEATTALLAQLQEMAREDAAVIVENAMKNAEAVVESEDFEYTSPPHIFVSYQWAHQAEVKQIVQHLEMAGHTCWLDIGQMGGGDKLFEKIDSGIRRARVVLSCVTDKYAKSPNCNREVNFAASINKPTIPLLLESCEWPPKGSMGPLFSQLLYIRFFKRAEERGERTLWPPEKFYELLMQLLCLGVEPQTERVRTKYQRWWEQTVVGEPKTTGLTVGPSRPRAISTKTTGSSVETSRPKVVSRKIAEQAAVAKTPDVFISYQWSSRKHALHLTDILTSRGLTCWTDVQQMGAGDSLFEKAETGLRTCQLVVACVSQKYAVATNCRREISLARTLEKRIIPVAVEEITWPLEGPLRDIMSKLSCFELWKDNLGQEQWNGPHLQKILTEIEKYTRRSDRGSKSLGSGTRDKETSKEGTAALSPVRARVRSARVKARLKEIMTPSEKRTNASASRASRKSPSRQAISKW</sequence>
<dbReference type="InterPro" id="IPR011989">
    <property type="entry name" value="ARM-like"/>
</dbReference>
<dbReference type="Gene3D" id="3.40.50.10140">
    <property type="entry name" value="Toll/interleukin-1 receptor homology (TIR) domain"/>
    <property type="match status" value="2"/>
</dbReference>
<feature type="region of interest" description="Disordered" evidence="1">
    <location>
        <begin position="638"/>
        <end position="677"/>
    </location>
</feature>
<dbReference type="Pfam" id="PF00531">
    <property type="entry name" value="Death"/>
    <property type="match status" value="1"/>
</dbReference>
<evidence type="ECO:0000256" key="1">
    <source>
        <dbReference type="SAM" id="MobiDB-lite"/>
    </source>
</evidence>
<gene>
    <name evidence="5" type="primary">LOC101858605</name>
</gene>
<dbReference type="Proteomes" id="UP000694888">
    <property type="component" value="Unplaced"/>
</dbReference>
<dbReference type="Gene3D" id="1.25.10.10">
    <property type="entry name" value="Leucine-rich Repeat Variant"/>
    <property type="match status" value="1"/>
</dbReference>
<dbReference type="InterPro" id="IPR016024">
    <property type="entry name" value="ARM-type_fold"/>
</dbReference>
<feature type="region of interest" description="Disordered" evidence="1">
    <location>
        <begin position="1155"/>
        <end position="1226"/>
    </location>
</feature>
<dbReference type="PROSITE" id="PS50104">
    <property type="entry name" value="TIR"/>
    <property type="match status" value="1"/>
</dbReference>
<evidence type="ECO:0000313" key="4">
    <source>
        <dbReference type="Proteomes" id="UP000694888"/>
    </source>
</evidence>
<dbReference type="InterPro" id="IPR011029">
    <property type="entry name" value="DEATH-like_dom_sf"/>
</dbReference>
<proteinExistence type="predicted"/>
<name>A0ABM1AFV7_APLCA</name>
<evidence type="ECO:0000259" key="2">
    <source>
        <dbReference type="PROSITE" id="PS50017"/>
    </source>
</evidence>
<dbReference type="SUPFAM" id="SSF47986">
    <property type="entry name" value="DEATH domain"/>
    <property type="match status" value="1"/>
</dbReference>
<dbReference type="SUPFAM" id="SSF52200">
    <property type="entry name" value="Toll/Interleukin receptor TIR domain"/>
    <property type="match status" value="2"/>
</dbReference>
<dbReference type="PANTHER" id="PTHR47508:SF1">
    <property type="entry name" value="NON-SPECIFIC SERINE_THREONINE PROTEIN KINASE"/>
    <property type="match status" value="1"/>
</dbReference>
<dbReference type="PANTHER" id="PTHR47508">
    <property type="entry name" value="SAM DOMAIN-CONTAINING PROTEIN-RELATED"/>
    <property type="match status" value="1"/>
</dbReference>
<dbReference type="GeneID" id="101858605"/>
<reference evidence="5" key="1">
    <citation type="submission" date="2025-08" db="UniProtKB">
        <authorList>
            <consortium name="RefSeq"/>
        </authorList>
    </citation>
    <scope>IDENTIFICATION</scope>
</reference>
<feature type="domain" description="Death" evidence="2">
    <location>
        <begin position="721"/>
        <end position="787"/>
    </location>
</feature>
<dbReference type="InterPro" id="IPR035897">
    <property type="entry name" value="Toll_tir_struct_dom_sf"/>
</dbReference>
<feature type="compositionally biased region" description="Basic and acidic residues" evidence="1">
    <location>
        <begin position="1194"/>
        <end position="1206"/>
    </location>
</feature>
<evidence type="ECO:0000313" key="5">
    <source>
        <dbReference type="RefSeq" id="XP_012946843.1"/>
    </source>
</evidence>
<keyword evidence="4" id="KW-1185">Reference proteome</keyword>
<dbReference type="InterPro" id="IPR000157">
    <property type="entry name" value="TIR_dom"/>
</dbReference>
<feature type="domain" description="TIR" evidence="3">
    <location>
        <begin position="803"/>
        <end position="942"/>
    </location>
</feature>
<dbReference type="InterPro" id="IPR000488">
    <property type="entry name" value="Death_dom"/>
</dbReference>
<dbReference type="SUPFAM" id="SSF48371">
    <property type="entry name" value="ARM repeat"/>
    <property type="match status" value="1"/>
</dbReference>
<accession>A0ABM1AFV7</accession>
<dbReference type="RefSeq" id="XP_012946843.1">
    <property type="nucleotide sequence ID" value="XM_013091389.2"/>
</dbReference>
<dbReference type="Pfam" id="PF13676">
    <property type="entry name" value="TIR_2"/>
    <property type="match status" value="2"/>
</dbReference>